<dbReference type="InterPro" id="IPR015505">
    <property type="entry name" value="Coronin"/>
</dbReference>
<dbReference type="GO" id="GO:0051015">
    <property type="term" value="F:actin filament binding"/>
    <property type="evidence" value="ECO:0007669"/>
    <property type="project" value="TreeGrafter"/>
</dbReference>
<dbReference type="PANTHER" id="PTHR10856:SF2">
    <property type="entry name" value="CORONIN-2A"/>
    <property type="match status" value="1"/>
</dbReference>
<dbReference type="Pfam" id="PF08953">
    <property type="entry name" value="DUF1899"/>
    <property type="match status" value="1"/>
</dbReference>
<name>A0A6J1UE83_9SAUR</name>
<dbReference type="AlphaFoldDB" id="A0A6J1UE83"/>
<keyword evidence="2" id="KW-0677">Repeat</keyword>
<accession>A0A6J1UE83</accession>
<organism evidence="4 5">
    <name type="scientific">Notechis scutatus</name>
    <name type="common">mainland tiger snake</name>
    <dbReference type="NCBI Taxonomy" id="8663"/>
    <lineage>
        <taxon>Eukaryota</taxon>
        <taxon>Metazoa</taxon>
        <taxon>Chordata</taxon>
        <taxon>Craniata</taxon>
        <taxon>Vertebrata</taxon>
        <taxon>Euteleostomi</taxon>
        <taxon>Lepidosauria</taxon>
        <taxon>Squamata</taxon>
        <taxon>Bifurcata</taxon>
        <taxon>Unidentata</taxon>
        <taxon>Episquamata</taxon>
        <taxon>Toxicofera</taxon>
        <taxon>Serpentes</taxon>
        <taxon>Colubroidea</taxon>
        <taxon>Elapidae</taxon>
        <taxon>Hydrophiinae</taxon>
        <taxon>Notechis</taxon>
    </lineage>
</organism>
<protein>
    <submittedName>
        <fullName evidence="5">Coronin-2A</fullName>
    </submittedName>
</protein>
<dbReference type="Gene3D" id="2.130.10.10">
    <property type="entry name" value="YVTN repeat-like/Quinoprotein amine dehydrogenase"/>
    <property type="match status" value="2"/>
</dbReference>
<feature type="domain" description="DUF1899" evidence="3">
    <location>
        <begin position="10"/>
        <end position="74"/>
    </location>
</feature>
<proteinExistence type="predicted"/>
<keyword evidence="1" id="KW-0853">WD repeat</keyword>
<dbReference type="Proteomes" id="UP000504612">
    <property type="component" value="Unplaced"/>
</dbReference>
<gene>
    <name evidence="5" type="primary">CORO2A</name>
</gene>
<dbReference type="Pfam" id="PF16300">
    <property type="entry name" value="WD40_4"/>
    <property type="match status" value="1"/>
</dbReference>
<dbReference type="PANTHER" id="PTHR10856">
    <property type="entry name" value="CORONIN"/>
    <property type="match status" value="1"/>
</dbReference>
<dbReference type="SUPFAM" id="SSF50978">
    <property type="entry name" value="WD40 repeat-like"/>
    <property type="match status" value="1"/>
</dbReference>
<reference evidence="5" key="1">
    <citation type="submission" date="2025-08" db="UniProtKB">
        <authorList>
            <consortium name="RefSeq"/>
        </authorList>
    </citation>
    <scope>IDENTIFICATION</scope>
</reference>
<dbReference type="KEGG" id="nss:113415446"/>
<evidence type="ECO:0000313" key="4">
    <source>
        <dbReference type="Proteomes" id="UP000504612"/>
    </source>
</evidence>
<dbReference type="InterPro" id="IPR015943">
    <property type="entry name" value="WD40/YVTN_repeat-like_dom_sf"/>
</dbReference>
<dbReference type="SMART" id="SM01167">
    <property type="entry name" value="DUF1900"/>
    <property type="match status" value="1"/>
</dbReference>
<keyword evidence="4" id="KW-1185">Reference proteome</keyword>
<evidence type="ECO:0000256" key="1">
    <source>
        <dbReference type="ARBA" id="ARBA00022574"/>
    </source>
</evidence>
<dbReference type="GeneID" id="113415446"/>
<evidence type="ECO:0000313" key="5">
    <source>
        <dbReference type="RefSeq" id="XP_026528640.1"/>
    </source>
</evidence>
<evidence type="ECO:0000256" key="2">
    <source>
        <dbReference type="ARBA" id="ARBA00022737"/>
    </source>
</evidence>
<dbReference type="InterPro" id="IPR015048">
    <property type="entry name" value="DUF1899"/>
</dbReference>
<dbReference type="InterPro" id="IPR036322">
    <property type="entry name" value="WD40_repeat_dom_sf"/>
</dbReference>
<sequence length="463" mass="53504">MTVTKMSWNPQYRSSKFRHVYGKAASKENCYDNVPITHSVYDNQFCAVNPRFIAVVTECAGGGAFLVIPISQTGKLDPHYPRICGHKGNVLDIKWNPFDDFVIASCSEDTTVSQSYEPLPNSGRIPLNFFTNTIRSTISQEKYLRYSISYHLTCYVFLQEASSKSHRVNKVVFLGNLKRLLTTGTSRWNNRQIALWDQDDLSVPLHEEDVDGSSGLLFPFYDTDTHMLYVLSKGDGNIKYYEINVEKPYLHYLMEYRSLFPQKGVGVMPKRGLDVCACEIFRFYKLIPAKNLIEPISMIVPRRSESYQEDIYPMTAGVQPSLTAQEWLNGTNKGPVLMSLRPGSVILNSLPPFLEKEIAMEATKPVPCRDRVTVITEKLNEIQEKWGTRKTEERQQQNRLMKLSNGVDTYECPPPKTENELLQMFYRQQEEIRRLREVLIQRDIQIKQLQLEIKNRHVDSRRF</sequence>
<dbReference type="SMART" id="SM01166">
    <property type="entry name" value="DUF1899"/>
    <property type="match status" value="1"/>
</dbReference>
<evidence type="ECO:0000259" key="3">
    <source>
        <dbReference type="SMART" id="SM01166"/>
    </source>
</evidence>
<dbReference type="RefSeq" id="XP_026528640.1">
    <property type="nucleotide sequence ID" value="XM_026672855.1"/>
</dbReference>
<dbReference type="CTD" id="7464"/>